<sequence length="245" mass="25310">MPTDAEDVGRADGGRAGSRGDPGPAPGAGDPANAGSSGPESSGLRDIPGARDAEHRATPDPDTAARLGAQIRALRKARGLTLARVASATGLSHPFLSQVERGIHQPSLGSLRRIAVALETSPIELIAAADPPAARGVRVEVLRAGEGAVPEGFSSGTARMLAHGARGFHPLEVDVSRADPGELFVHAEGEFLYALSGAVRVELDGVVHALAPGDSTFYAGGVAHRWWTLDDAPARLLVVKETVRR</sequence>
<dbReference type="PANTHER" id="PTHR46797:SF1">
    <property type="entry name" value="METHYLPHOSPHONATE SYNTHASE"/>
    <property type="match status" value="1"/>
</dbReference>
<dbReference type="RefSeq" id="WP_317139222.1">
    <property type="nucleotide sequence ID" value="NZ_CP118157.1"/>
</dbReference>
<keyword evidence="1" id="KW-0238">DNA-binding</keyword>
<evidence type="ECO:0000259" key="3">
    <source>
        <dbReference type="PROSITE" id="PS50943"/>
    </source>
</evidence>
<feature type="compositionally biased region" description="Low complexity" evidence="2">
    <location>
        <begin position="19"/>
        <end position="39"/>
    </location>
</feature>
<dbReference type="AlphaFoldDB" id="A0AA97FFZ4"/>
<dbReference type="InterPro" id="IPR010982">
    <property type="entry name" value="Lambda_DNA-bd_dom_sf"/>
</dbReference>
<dbReference type="KEGG" id="mbet:N8K70_15355"/>
<dbReference type="GO" id="GO:0003700">
    <property type="term" value="F:DNA-binding transcription factor activity"/>
    <property type="evidence" value="ECO:0007669"/>
    <property type="project" value="TreeGrafter"/>
</dbReference>
<dbReference type="SUPFAM" id="SSF51182">
    <property type="entry name" value="RmlC-like cupins"/>
    <property type="match status" value="1"/>
</dbReference>
<feature type="compositionally biased region" description="Basic and acidic residues" evidence="2">
    <location>
        <begin position="48"/>
        <end position="59"/>
    </location>
</feature>
<dbReference type="Pfam" id="PF07883">
    <property type="entry name" value="Cupin_2"/>
    <property type="match status" value="1"/>
</dbReference>
<reference evidence="4 5" key="1">
    <citation type="submission" date="2023-02" db="EMBL/GenBank/DDBJ databases">
        <title>Microbacterium betulae sp. nov., isolated from birch wood.</title>
        <authorList>
            <person name="Pasciak M."/>
            <person name="Pawlik K.J."/>
            <person name="Martynowski D."/>
            <person name="Laczmanski L."/>
            <person name="Ciekot J."/>
            <person name="Szponar B."/>
            <person name="Wojcik-Fatla A."/>
            <person name="Mackiewicz B."/>
            <person name="Farian E."/>
            <person name="Cholewa G."/>
            <person name="Cholewa A."/>
            <person name="Dutkiewicz J."/>
        </authorList>
    </citation>
    <scope>NUCLEOTIDE SEQUENCE [LARGE SCALE GENOMIC DNA]</scope>
    <source>
        <strain evidence="4 5">AB</strain>
    </source>
</reference>
<organism evidence="4 5">
    <name type="scientific">Microbacterium betulae</name>
    <dbReference type="NCBI Taxonomy" id="2981139"/>
    <lineage>
        <taxon>Bacteria</taxon>
        <taxon>Bacillati</taxon>
        <taxon>Actinomycetota</taxon>
        <taxon>Actinomycetes</taxon>
        <taxon>Micrococcales</taxon>
        <taxon>Microbacteriaceae</taxon>
        <taxon>Microbacterium</taxon>
    </lineage>
</organism>
<evidence type="ECO:0000313" key="5">
    <source>
        <dbReference type="Proteomes" id="UP001305498"/>
    </source>
</evidence>
<proteinExistence type="predicted"/>
<dbReference type="Proteomes" id="UP001305498">
    <property type="component" value="Chromosome"/>
</dbReference>
<dbReference type="SMART" id="SM00530">
    <property type="entry name" value="HTH_XRE"/>
    <property type="match status" value="1"/>
</dbReference>
<protein>
    <submittedName>
        <fullName evidence="4">XRE family transcriptional regulator</fullName>
    </submittedName>
</protein>
<feature type="region of interest" description="Disordered" evidence="2">
    <location>
        <begin position="1"/>
        <end position="66"/>
    </location>
</feature>
<name>A0AA97FFZ4_9MICO</name>
<feature type="domain" description="HTH cro/C1-type" evidence="3">
    <location>
        <begin position="71"/>
        <end position="125"/>
    </location>
</feature>
<dbReference type="PANTHER" id="PTHR46797">
    <property type="entry name" value="HTH-TYPE TRANSCRIPTIONAL REGULATOR"/>
    <property type="match status" value="1"/>
</dbReference>
<dbReference type="EMBL" id="CP118157">
    <property type="protein sequence ID" value="WOF22751.1"/>
    <property type="molecule type" value="Genomic_DNA"/>
</dbReference>
<dbReference type="InterPro" id="IPR014710">
    <property type="entry name" value="RmlC-like_jellyroll"/>
</dbReference>
<keyword evidence="5" id="KW-1185">Reference proteome</keyword>
<dbReference type="Gene3D" id="1.10.260.40">
    <property type="entry name" value="lambda repressor-like DNA-binding domains"/>
    <property type="match status" value="1"/>
</dbReference>
<dbReference type="GO" id="GO:0005829">
    <property type="term" value="C:cytosol"/>
    <property type="evidence" value="ECO:0007669"/>
    <property type="project" value="TreeGrafter"/>
</dbReference>
<dbReference type="InterPro" id="IPR013096">
    <property type="entry name" value="Cupin_2"/>
</dbReference>
<accession>A0AA97FFZ4</accession>
<dbReference type="CDD" id="cd02209">
    <property type="entry name" value="cupin_XRE_C"/>
    <property type="match status" value="1"/>
</dbReference>
<dbReference type="Pfam" id="PF13560">
    <property type="entry name" value="HTH_31"/>
    <property type="match status" value="1"/>
</dbReference>
<dbReference type="InterPro" id="IPR001387">
    <property type="entry name" value="Cro/C1-type_HTH"/>
</dbReference>
<evidence type="ECO:0000256" key="1">
    <source>
        <dbReference type="ARBA" id="ARBA00023125"/>
    </source>
</evidence>
<dbReference type="Gene3D" id="2.60.120.10">
    <property type="entry name" value="Jelly Rolls"/>
    <property type="match status" value="1"/>
</dbReference>
<dbReference type="CDD" id="cd00093">
    <property type="entry name" value="HTH_XRE"/>
    <property type="match status" value="1"/>
</dbReference>
<dbReference type="PROSITE" id="PS50943">
    <property type="entry name" value="HTH_CROC1"/>
    <property type="match status" value="1"/>
</dbReference>
<dbReference type="GO" id="GO:0003677">
    <property type="term" value="F:DNA binding"/>
    <property type="evidence" value="ECO:0007669"/>
    <property type="project" value="UniProtKB-KW"/>
</dbReference>
<dbReference type="InterPro" id="IPR050807">
    <property type="entry name" value="TransReg_Diox_bact_type"/>
</dbReference>
<dbReference type="InterPro" id="IPR011051">
    <property type="entry name" value="RmlC_Cupin_sf"/>
</dbReference>
<gene>
    <name evidence="4" type="ORF">N8K70_15355</name>
</gene>
<evidence type="ECO:0000256" key="2">
    <source>
        <dbReference type="SAM" id="MobiDB-lite"/>
    </source>
</evidence>
<dbReference type="SUPFAM" id="SSF47413">
    <property type="entry name" value="lambda repressor-like DNA-binding domains"/>
    <property type="match status" value="1"/>
</dbReference>
<evidence type="ECO:0000313" key="4">
    <source>
        <dbReference type="EMBL" id="WOF22751.1"/>
    </source>
</evidence>